<sequence>MTGAKRLMSELKKIQKDNDGLFVAGPISDDDIFLWHFTVKGPKDTPFEGGIYHGTLTFPLNYPLAPPDITFLTPNGRFATDTRLCLSFTSYHPEQWNPGWDIRTALTALIAFFPTNPEGAIGGIYTDPVSVRKLAKASREWKCTKCSLHIDPDPLPEEKTEEPKEPEENEDHCHDHEHPEEEELHHDENDNQEQPNNENENNISQETPIEEEPVQENPSQNELAQEKPEDNVKNQDEINNQVSSPESLENTSQENIIPDSEANSNGNVQEKRTPFEILTTVITDIPSDIKAETETQIGASDLFNNNIVVKVVNEQNTNSDNAENSHVIRFNPLTDVAFVILIVFLVFSFIRL</sequence>
<keyword evidence="2" id="KW-0472">Membrane</keyword>
<keyword evidence="2" id="KW-0812">Transmembrane</keyword>
<keyword evidence="2" id="KW-1133">Transmembrane helix</keyword>
<dbReference type="SMART" id="SM00212">
    <property type="entry name" value="UBCc"/>
    <property type="match status" value="1"/>
</dbReference>
<evidence type="ECO:0000256" key="2">
    <source>
        <dbReference type="SAM" id="Phobius"/>
    </source>
</evidence>
<dbReference type="PANTHER" id="PTHR24067">
    <property type="entry name" value="UBIQUITIN-CONJUGATING ENZYME E2"/>
    <property type="match status" value="1"/>
</dbReference>
<dbReference type="STRING" id="5722.A2F612"/>
<organism evidence="4 5">
    <name type="scientific">Trichomonas vaginalis (strain ATCC PRA-98 / G3)</name>
    <dbReference type="NCBI Taxonomy" id="412133"/>
    <lineage>
        <taxon>Eukaryota</taxon>
        <taxon>Metamonada</taxon>
        <taxon>Parabasalia</taxon>
        <taxon>Trichomonadida</taxon>
        <taxon>Trichomonadidae</taxon>
        <taxon>Trichomonas</taxon>
    </lineage>
</organism>
<reference evidence="4" key="2">
    <citation type="journal article" date="2007" name="Science">
        <title>Draft genome sequence of the sexually transmitted pathogen Trichomonas vaginalis.</title>
        <authorList>
            <person name="Carlton J.M."/>
            <person name="Hirt R.P."/>
            <person name="Silva J.C."/>
            <person name="Delcher A.L."/>
            <person name="Schatz M."/>
            <person name="Zhao Q."/>
            <person name="Wortman J.R."/>
            <person name="Bidwell S.L."/>
            <person name="Alsmark U.C.M."/>
            <person name="Besteiro S."/>
            <person name="Sicheritz-Ponten T."/>
            <person name="Noel C.J."/>
            <person name="Dacks J.B."/>
            <person name="Foster P.G."/>
            <person name="Simillion C."/>
            <person name="Van de Peer Y."/>
            <person name="Miranda-Saavedra D."/>
            <person name="Barton G.J."/>
            <person name="Westrop G.D."/>
            <person name="Mueller S."/>
            <person name="Dessi D."/>
            <person name="Fiori P.L."/>
            <person name="Ren Q."/>
            <person name="Paulsen I."/>
            <person name="Zhang H."/>
            <person name="Bastida-Corcuera F.D."/>
            <person name="Simoes-Barbosa A."/>
            <person name="Brown M.T."/>
            <person name="Hayes R.D."/>
            <person name="Mukherjee M."/>
            <person name="Okumura C.Y."/>
            <person name="Schneider R."/>
            <person name="Smith A.J."/>
            <person name="Vanacova S."/>
            <person name="Villalvazo M."/>
            <person name="Haas B.J."/>
            <person name="Pertea M."/>
            <person name="Feldblyum T.V."/>
            <person name="Utterback T.R."/>
            <person name="Shu C.L."/>
            <person name="Osoegawa K."/>
            <person name="de Jong P.J."/>
            <person name="Hrdy I."/>
            <person name="Horvathova L."/>
            <person name="Zubacova Z."/>
            <person name="Dolezal P."/>
            <person name="Malik S.B."/>
            <person name="Logsdon J.M. Jr."/>
            <person name="Henze K."/>
            <person name="Gupta A."/>
            <person name="Wang C.C."/>
            <person name="Dunne R.L."/>
            <person name="Upcroft J.A."/>
            <person name="Upcroft P."/>
            <person name="White O."/>
            <person name="Salzberg S.L."/>
            <person name="Tang P."/>
            <person name="Chiu C.-H."/>
            <person name="Lee Y.-S."/>
            <person name="Embley T.M."/>
            <person name="Coombs G.H."/>
            <person name="Mottram J.C."/>
            <person name="Tachezy J."/>
            <person name="Fraser-Liggett C.M."/>
            <person name="Johnson P.J."/>
        </authorList>
    </citation>
    <scope>NUCLEOTIDE SEQUENCE [LARGE SCALE GENOMIC DNA]</scope>
    <source>
        <strain evidence="4">G3</strain>
    </source>
</reference>
<feature type="transmembrane region" description="Helical" evidence="2">
    <location>
        <begin position="330"/>
        <end position="350"/>
    </location>
</feature>
<accession>A2F612</accession>
<proteinExistence type="predicted"/>
<feature type="region of interest" description="Disordered" evidence="1">
    <location>
        <begin position="147"/>
        <end position="271"/>
    </location>
</feature>
<dbReference type="VEuPathDB" id="TrichDB:TVAGG3_0579130"/>
<dbReference type="Proteomes" id="UP000001542">
    <property type="component" value="Unassembled WGS sequence"/>
</dbReference>
<protein>
    <submittedName>
        <fullName evidence="4">Ubiquitin-conjugating enzyme family protein</fullName>
    </submittedName>
</protein>
<dbReference type="AlphaFoldDB" id="A2F612"/>
<dbReference type="SMR" id="A2F612"/>
<evidence type="ECO:0000313" key="5">
    <source>
        <dbReference type="Proteomes" id="UP000001542"/>
    </source>
</evidence>
<dbReference type="OrthoDB" id="1158011at2759"/>
<dbReference type="OMA" id="TEMYHAQ"/>
<evidence type="ECO:0000256" key="1">
    <source>
        <dbReference type="SAM" id="MobiDB-lite"/>
    </source>
</evidence>
<dbReference type="EMBL" id="DS113630">
    <property type="protein sequence ID" value="EAX99641.1"/>
    <property type="molecule type" value="Genomic_DNA"/>
</dbReference>
<keyword evidence="5" id="KW-1185">Reference proteome</keyword>
<dbReference type="RefSeq" id="XP_001312571.1">
    <property type="nucleotide sequence ID" value="XM_001312570.1"/>
</dbReference>
<dbReference type="PROSITE" id="PS50127">
    <property type="entry name" value="UBC_2"/>
    <property type="match status" value="1"/>
</dbReference>
<feature type="domain" description="UBC core" evidence="3">
    <location>
        <begin position="2"/>
        <end position="160"/>
    </location>
</feature>
<feature type="compositionally biased region" description="Basic and acidic residues" evidence="1">
    <location>
        <begin position="224"/>
        <end position="236"/>
    </location>
</feature>
<dbReference type="CDD" id="cd23799">
    <property type="entry name" value="UBCc_UBE2J"/>
    <property type="match status" value="1"/>
</dbReference>
<evidence type="ECO:0000259" key="3">
    <source>
        <dbReference type="PROSITE" id="PS50127"/>
    </source>
</evidence>
<dbReference type="Gene3D" id="3.10.110.10">
    <property type="entry name" value="Ubiquitin Conjugating Enzyme"/>
    <property type="match status" value="1"/>
</dbReference>
<reference evidence="4" key="1">
    <citation type="submission" date="2006-10" db="EMBL/GenBank/DDBJ databases">
        <authorList>
            <person name="Amadeo P."/>
            <person name="Zhao Q."/>
            <person name="Wortman J."/>
            <person name="Fraser-Liggett C."/>
            <person name="Carlton J."/>
        </authorList>
    </citation>
    <scope>NUCLEOTIDE SEQUENCE</scope>
    <source>
        <strain evidence="4">G3</strain>
    </source>
</reference>
<dbReference type="InterPro" id="IPR050113">
    <property type="entry name" value="Ub_conjugating_enzyme"/>
</dbReference>
<dbReference type="InterPro" id="IPR000608">
    <property type="entry name" value="UBC"/>
</dbReference>
<feature type="compositionally biased region" description="Low complexity" evidence="1">
    <location>
        <begin position="192"/>
        <end position="202"/>
    </location>
</feature>
<dbReference type="InterPro" id="IPR016135">
    <property type="entry name" value="UBQ-conjugating_enzyme/RWD"/>
</dbReference>
<feature type="compositionally biased region" description="Polar residues" evidence="1">
    <location>
        <begin position="237"/>
        <end position="268"/>
    </location>
</feature>
<dbReference type="SUPFAM" id="SSF54495">
    <property type="entry name" value="UBC-like"/>
    <property type="match status" value="1"/>
</dbReference>
<gene>
    <name evidence="4" type="ORF">TVAG_091080</name>
</gene>
<name>A2F612_TRIV3</name>
<dbReference type="KEGG" id="tva:4757451"/>
<evidence type="ECO:0000313" key="4">
    <source>
        <dbReference type="EMBL" id="EAX99641.1"/>
    </source>
</evidence>
<dbReference type="eggNOG" id="KOG0428">
    <property type="taxonomic scope" value="Eukaryota"/>
</dbReference>
<feature type="compositionally biased region" description="Basic and acidic residues" evidence="1">
    <location>
        <begin position="171"/>
        <end position="189"/>
    </location>
</feature>
<feature type="compositionally biased region" description="Basic and acidic residues" evidence="1">
    <location>
        <begin position="147"/>
        <end position="163"/>
    </location>
</feature>
<dbReference type="InParanoid" id="A2F612"/>
<dbReference type="Pfam" id="PF00179">
    <property type="entry name" value="UQ_con"/>
    <property type="match status" value="1"/>
</dbReference>
<dbReference type="VEuPathDB" id="TrichDB:TVAG_091080"/>